<evidence type="ECO:0000313" key="1">
    <source>
        <dbReference type="EMBL" id="PWF23935.1"/>
    </source>
</evidence>
<dbReference type="RefSeq" id="WP_109061214.1">
    <property type="nucleotide sequence ID" value="NZ_QETA01000002.1"/>
</dbReference>
<gene>
    <name evidence="1" type="ORF">DD235_06285</name>
</gene>
<reference evidence="2" key="1">
    <citation type="submission" date="2018-05" db="EMBL/GenBank/DDBJ databases">
        <authorList>
            <person name="Li Y."/>
        </authorList>
    </citation>
    <scope>NUCLEOTIDE SEQUENCE [LARGE SCALE GENOMIC DNA]</scope>
    <source>
        <strain evidence="2">3d-2-2</strain>
    </source>
</reference>
<protein>
    <submittedName>
        <fullName evidence="1">Uncharacterized protein</fullName>
    </submittedName>
</protein>
<proteinExistence type="predicted"/>
<sequence length="138" mass="15892">MSQEKYAVWYATTTRHQDLAEHFIMRDGTCRFETDFHLGNRFVDYDHAIAIWYGDPSGEPGALHRDQNSHLEAGFDFLTTRVARLLEDEGIDRISYLFALPDFDYSGKVVSNGMLHFAGHVSCDRPNSDWLDDILNDM</sequence>
<organism evidence="1 2">
    <name type="scientific">Corticimicrobacter populi</name>
    <dbReference type="NCBI Taxonomy" id="2175229"/>
    <lineage>
        <taxon>Bacteria</taxon>
        <taxon>Pseudomonadati</taxon>
        <taxon>Pseudomonadota</taxon>
        <taxon>Betaproteobacteria</taxon>
        <taxon>Burkholderiales</taxon>
        <taxon>Alcaligenaceae</taxon>
        <taxon>Corticimicrobacter</taxon>
    </lineage>
</organism>
<keyword evidence="2" id="KW-1185">Reference proteome</keyword>
<accession>A0A2V1K2Z4</accession>
<dbReference type="Proteomes" id="UP000245212">
    <property type="component" value="Unassembled WGS sequence"/>
</dbReference>
<name>A0A2V1K2Z4_9BURK</name>
<evidence type="ECO:0000313" key="2">
    <source>
        <dbReference type="Proteomes" id="UP000245212"/>
    </source>
</evidence>
<dbReference type="EMBL" id="QETA01000002">
    <property type="protein sequence ID" value="PWF23935.1"/>
    <property type="molecule type" value="Genomic_DNA"/>
</dbReference>
<dbReference type="AlphaFoldDB" id="A0A2V1K2Z4"/>
<comment type="caution">
    <text evidence="1">The sequence shown here is derived from an EMBL/GenBank/DDBJ whole genome shotgun (WGS) entry which is preliminary data.</text>
</comment>